<keyword evidence="4" id="KW-1185">Reference proteome</keyword>
<dbReference type="PANTHER" id="PTHR40659">
    <property type="entry name" value="NICKEL/COBALT EFFLUX SYSTEM RCNA"/>
    <property type="match status" value="1"/>
</dbReference>
<evidence type="ECO:0000313" key="3">
    <source>
        <dbReference type="EMBL" id="MVZ98984.1"/>
    </source>
</evidence>
<sequence>MIIATALAAVALATGPLQPVHPLGNFTVNRYDGLVVAARELRVDHVQDLAEIPAAQVLQGGTDPDRWAGRACADAAAALHVTVDGTPVRTAVRSAAARTRPGQAGLPTLRLECALSAPLRLRPDGSVIAVRDAGAAGRTGWHEITAAGDRTTLRASDVPAASRSARLTSYPQDMLSSPPDQRAATLRAVPGGPALAPAAPARPPGAARVLPRGVDRLTSAFTGLIARRPLTPGFALVALLLAVMLGAAHALAPGHGKTIMAAQAVGRGRRSRRDVLVLGLTVTATHTAGVLGLALLVAGGSTLAGPSAFGWLGVASGLFVVLAGVALLRRARHHGHHTHTHGHGHGHGHGHASAAMPRRGTVLLMGFAGGLLPSPSAVVVLLGAAAVGHAWFGFLLVLAYGAGLALTLTAIGALVTGIGRRLAAVLPRLRARIPRLPRIPAHLVPTGSAVLVVILGSGLTLRSLPAVLG</sequence>
<protein>
    <submittedName>
        <fullName evidence="3">Nickel transporter</fullName>
    </submittedName>
</protein>
<keyword evidence="2" id="KW-0472">Membrane</keyword>
<evidence type="ECO:0000256" key="1">
    <source>
        <dbReference type="SAM" id="MobiDB-lite"/>
    </source>
</evidence>
<feature type="transmembrane region" description="Helical" evidence="2">
    <location>
        <begin position="234"/>
        <end position="254"/>
    </location>
</feature>
<accession>A0A6I4M3N5</accession>
<reference evidence="3" key="1">
    <citation type="submission" date="2019-12" db="EMBL/GenBank/DDBJ databases">
        <title>Actinomadura physcomitrii sp. nov., a novel actinomycete isolated from moss [Physcomitrium sphaericum (Ludw) Fuernr].</title>
        <authorList>
            <person name="Zhuang X."/>
        </authorList>
    </citation>
    <scope>NUCLEOTIDE SEQUENCE [LARGE SCALE GENOMIC DNA]</scope>
    <source>
        <strain evidence="3">LD22</strain>
    </source>
</reference>
<dbReference type="GO" id="GO:0010045">
    <property type="term" value="P:response to nickel cation"/>
    <property type="evidence" value="ECO:0007669"/>
    <property type="project" value="TreeGrafter"/>
</dbReference>
<organism evidence="3 4">
    <name type="scientific">Actinomadura physcomitrii</name>
    <dbReference type="NCBI Taxonomy" id="2650748"/>
    <lineage>
        <taxon>Bacteria</taxon>
        <taxon>Bacillati</taxon>
        <taxon>Actinomycetota</taxon>
        <taxon>Actinomycetes</taxon>
        <taxon>Streptosporangiales</taxon>
        <taxon>Thermomonosporaceae</taxon>
        <taxon>Actinomadura</taxon>
    </lineage>
</organism>
<dbReference type="GO" id="GO:0046583">
    <property type="term" value="F:monoatomic cation efflux transmembrane transporter activity"/>
    <property type="evidence" value="ECO:0007669"/>
    <property type="project" value="TreeGrafter"/>
</dbReference>
<dbReference type="Proteomes" id="UP000462055">
    <property type="component" value="Unassembled WGS sequence"/>
</dbReference>
<feature type="compositionally biased region" description="Basic residues" evidence="1">
    <location>
        <begin position="333"/>
        <end position="350"/>
    </location>
</feature>
<feature type="region of interest" description="Disordered" evidence="1">
    <location>
        <begin position="333"/>
        <end position="354"/>
    </location>
</feature>
<proteinExistence type="predicted"/>
<keyword evidence="2" id="KW-1133">Transmembrane helix</keyword>
<dbReference type="RefSeq" id="WP_151590175.1">
    <property type="nucleotide sequence ID" value="NZ_WBMS02000001.1"/>
</dbReference>
<name>A0A6I4M3N5_9ACTN</name>
<evidence type="ECO:0000256" key="2">
    <source>
        <dbReference type="SAM" id="Phobius"/>
    </source>
</evidence>
<evidence type="ECO:0000313" key="4">
    <source>
        <dbReference type="Proteomes" id="UP000462055"/>
    </source>
</evidence>
<dbReference type="AlphaFoldDB" id="A0A6I4M3N5"/>
<gene>
    <name evidence="3" type="ORF">F8568_001000</name>
</gene>
<feature type="transmembrane region" description="Helical" evidence="2">
    <location>
        <begin position="391"/>
        <end position="418"/>
    </location>
</feature>
<dbReference type="GO" id="GO:0015099">
    <property type="term" value="F:nickel cation transmembrane transporter activity"/>
    <property type="evidence" value="ECO:0007669"/>
    <property type="project" value="TreeGrafter"/>
</dbReference>
<feature type="transmembrane region" description="Helical" evidence="2">
    <location>
        <begin position="308"/>
        <end position="328"/>
    </location>
</feature>
<feature type="transmembrane region" description="Helical" evidence="2">
    <location>
        <begin position="439"/>
        <end position="461"/>
    </location>
</feature>
<comment type="caution">
    <text evidence="3">The sequence shown here is derived from an EMBL/GenBank/DDBJ whole genome shotgun (WGS) entry which is preliminary data.</text>
</comment>
<dbReference type="EMBL" id="WBMS02000001">
    <property type="protein sequence ID" value="MVZ98984.1"/>
    <property type="molecule type" value="Genomic_DNA"/>
</dbReference>
<dbReference type="PANTHER" id="PTHR40659:SF1">
    <property type="entry name" value="NICKEL_COBALT EFFLUX SYSTEM RCNA"/>
    <property type="match status" value="1"/>
</dbReference>
<dbReference type="InterPro" id="IPR051224">
    <property type="entry name" value="NiCoT_RcnA"/>
</dbReference>
<dbReference type="GO" id="GO:0006824">
    <property type="term" value="P:cobalt ion transport"/>
    <property type="evidence" value="ECO:0007669"/>
    <property type="project" value="UniProtKB-KW"/>
</dbReference>
<dbReference type="GO" id="GO:0032025">
    <property type="term" value="P:response to cobalt ion"/>
    <property type="evidence" value="ECO:0007669"/>
    <property type="project" value="TreeGrafter"/>
</dbReference>
<feature type="transmembrane region" description="Helical" evidence="2">
    <location>
        <begin position="362"/>
        <end position="385"/>
    </location>
</feature>
<feature type="transmembrane region" description="Helical" evidence="2">
    <location>
        <begin position="275"/>
        <end position="296"/>
    </location>
</feature>
<dbReference type="GO" id="GO:0005886">
    <property type="term" value="C:plasma membrane"/>
    <property type="evidence" value="ECO:0007669"/>
    <property type="project" value="UniProtKB-SubCell"/>
</dbReference>
<keyword evidence="2" id="KW-0812">Transmembrane</keyword>